<dbReference type="STRING" id="545696.HOLDEFILI_02347"/>
<organism evidence="1 2">
    <name type="scientific">Holdemania filiformis DSM 12042</name>
    <dbReference type="NCBI Taxonomy" id="545696"/>
    <lineage>
        <taxon>Bacteria</taxon>
        <taxon>Bacillati</taxon>
        <taxon>Bacillota</taxon>
        <taxon>Erysipelotrichia</taxon>
        <taxon>Erysipelotrichales</taxon>
        <taxon>Erysipelotrichaceae</taxon>
        <taxon>Holdemania</taxon>
    </lineage>
</organism>
<proteinExistence type="predicted"/>
<evidence type="ECO:0000313" key="2">
    <source>
        <dbReference type="Proteomes" id="UP000005950"/>
    </source>
</evidence>
<comment type="caution">
    <text evidence="1">The sequence shown here is derived from an EMBL/GenBank/DDBJ whole genome shotgun (WGS) entry which is preliminary data.</text>
</comment>
<dbReference type="Proteomes" id="UP000005950">
    <property type="component" value="Unassembled WGS sequence"/>
</dbReference>
<gene>
    <name evidence="1" type="ORF">HOLDEFILI_02347</name>
</gene>
<evidence type="ECO:0000313" key="1">
    <source>
        <dbReference type="EMBL" id="EEF67495.1"/>
    </source>
</evidence>
<accession>B9Y942</accession>
<name>B9Y942_9FIRM</name>
<dbReference type="HOGENOM" id="CLU_3234596_0_0_9"/>
<dbReference type="EMBL" id="ACCF01000138">
    <property type="protein sequence ID" value="EEF67495.1"/>
    <property type="molecule type" value="Genomic_DNA"/>
</dbReference>
<reference evidence="1 2" key="1">
    <citation type="submission" date="2008-12" db="EMBL/GenBank/DDBJ databases">
        <authorList>
            <person name="Fulton L."/>
            <person name="Clifton S."/>
            <person name="Fulton B."/>
            <person name="Xu J."/>
            <person name="Minx P."/>
            <person name="Pepin K.H."/>
            <person name="Johnson M."/>
            <person name="Bhonagiri V."/>
            <person name="Nash W.E."/>
            <person name="Mardis E.R."/>
            <person name="Wilson R.K."/>
        </authorList>
    </citation>
    <scope>NUCLEOTIDE SEQUENCE [LARGE SCALE GENOMIC DNA]</scope>
    <source>
        <strain evidence="1 2">DSM 12042</strain>
    </source>
</reference>
<protein>
    <submittedName>
        <fullName evidence="1">Uncharacterized protein</fullName>
    </submittedName>
</protein>
<reference evidence="1 2" key="2">
    <citation type="submission" date="2009-02" db="EMBL/GenBank/DDBJ databases">
        <title>Draft genome sequence of Holdemania filiformis DSM 12042.</title>
        <authorList>
            <person name="Sudarsanam P."/>
            <person name="Ley R."/>
            <person name="Guruge J."/>
            <person name="Turnbaugh P.J."/>
            <person name="Mahowald M."/>
            <person name="Liep D."/>
            <person name="Gordon J."/>
        </authorList>
    </citation>
    <scope>NUCLEOTIDE SEQUENCE [LARGE SCALE GENOMIC DNA]</scope>
    <source>
        <strain evidence="1 2">DSM 12042</strain>
    </source>
</reference>
<dbReference type="AlphaFoldDB" id="B9Y942"/>
<sequence>MRILRARGTGESKRCEKNQKKFKKLLTLYFPRGIFIKHSMGNS</sequence>